<dbReference type="InterPro" id="IPR036116">
    <property type="entry name" value="FN3_sf"/>
</dbReference>
<dbReference type="InterPro" id="IPR036179">
    <property type="entry name" value="Ig-like_dom_sf"/>
</dbReference>
<dbReference type="Gene3D" id="2.60.40.10">
    <property type="entry name" value="Immunoglobulins"/>
    <property type="match status" value="7"/>
</dbReference>
<dbReference type="InterPro" id="IPR003961">
    <property type="entry name" value="FN3_dom"/>
</dbReference>
<dbReference type="InterPro" id="IPR007110">
    <property type="entry name" value="Ig-like_dom"/>
</dbReference>
<keyword evidence="7 11" id="KW-0472">Membrane</keyword>
<dbReference type="SUPFAM" id="SSF49265">
    <property type="entry name" value="Fibronectin type III"/>
    <property type="match status" value="2"/>
</dbReference>
<feature type="domain" description="Ig-like" evidence="12">
    <location>
        <begin position="433"/>
        <end position="516"/>
    </location>
</feature>
<reference evidence="14 15" key="1">
    <citation type="submission" date="2019-08" db="EMBL/GenBank/DDBJ databases">
        <title>The genome of the soybean aphid Biotype 1, its phylome, world population structure and adaptation to the North American continent.</title>
        <authorList>
            <person name="Giordano R."/>
            <person name="Donthu R.K."/>
            <person name="Hernandez A.G."/>
            <person name="Wright C.L."/>
            <person name="Zimin A.V."/>
        </authorList>
    </citation>
    <scope>NUCLEOTIDE SEQUENCE [LARGE SCALE GENOMIC DNA]</scope>
    <source>
        <tissue evidence="14">Whole aphids</tissue>
    </source>
</reference>
<accession>A0A6G0U473</accession>
<sequence>MIIALGTVLTNCLINICEVSCSKTNRLLFIVPPEWIIEPKDLNVVRDDQAEVNCSASGHPKPTIKWKKGSSKDSDQFSDDVMDNVTSDGTLIISKVTKKHEGYYACEANNEVGSPIVSIIRLNVQDLPHIILPNTKYMSINGGMASMDCEATGDQPIHISWIKGSVQLNYKSSNLRYNVEEMYTDTSVKSKLIISKVTATDSGRYVCVAENSLGKHEAAMELEIKVLGSPPDDLSCNVTTPNSVRLRWTDLNANNLMNDYVQGYILTYSKVVPADDLINEYNEIEVFHNGDDATISNLDTDTEYVFSIKVNTIQGPGKSSKPLICRTSESLPEAPAGLKSMLLSPNMALISWIPPKQPNGQIQHFTLYEREKINGIQGAVKSQSFEPHIRQIQLSMFRHSSSYLWWITATNSVGESDKSRTASLSTVKSGGMPAAIGNFHGKIQTKWHTNIDLPCITSGIPTPNVKWTFNSQPIDILHSQRLVYDNFTLHLESVTSVDSGNYTCTAWNVYGSENVTTSLLVVGKATKTANSWRSQRILDKRHSKLDESAEHLCGTTEPENMYTEIALPAHSNVFTLPNIKCGTTIAFSISASNRVGHGMQSRPFHVKTLQGKTPIAPTQNEAIEQMVSGFLIHLQKWNAKYCPITHFSVYKRLTTEKEWTTVNENITPSGIYSIETLNPSTNYNILVKCYNSAGMTSTMYTASTLTNYGGNFDKEPLSMNDKIMLTIYNIAVMWPLAVALLLLIIISVSLIICYKYRHMYKKNQRHLEANNMILKNNSCSKSEIHSDAYETCTPFKSKSTILTNDDSRVISGEKLNILGAIPVKNKKIPVIFKKKWEKRLKDYNEISPYATFQISPSKSPKRNKQYFCTNCGENLDICNCNRLYCSQADYTNFLRRPIPKRVPSYSDNNNDDLKSQSSSIHEFYDIERNSKTCEPMKKPKRRLLPLPDSSRRGSNQSSRECRSTNLHETTFMMPIQHHGSYPHNDTDEEDNGTMSSGRGSRPVPYRVCY</sequence>
<dbReference type="SMART" id="SM00408">
    <property type="entry name" value="IGc2"/>
    <property type="match status" value="3"/>
</dbReference>
<evidence type="ECO:0008006" key="16">
    <source>
        <dbReference type="Google" id="ProtNLM"/>
    </source>
</evidence>
<evidence type="ECO:0000259" key="13">
    <source>
        <dbReference type="PROSITE" id="PS50853"/>
    </source>
</evidence>
<dbReference type="Pfam" id="PF25059">
    <property type="entry name" value="FN3_DSCAM-DSCAML_C"/>
    <property type="match status" value="1"/>
</dbReference>
<keyword evidence="2 11" id="KW-0812">Transmembrane</keyword>
<name>A0A6G0U473_APHGL</name>
<feature type="region of interest" description="Disordered" evidence="10">
    <location>
        <begin position="900"/>
        <end position="921"/>
    </location>
</feature>
<dbReference type="GO" id="GO:0007156">
    <property type="term" value="P:homophilic cell adhesion via plasma membrane adhesion molecules"/>
    <property type="evidence" value="ECO:0007669"/>
    <property type="project" value="TreeGrafter"/>
</dbReference>
<dbReference type="Pfam" id="PF13927">
    <property type="entry name" value="Ig_3"/>
    <property type="match status" value="2"/>
</dbReference>
<comment type="caution">
    <text evidence="14">The sequence shown here is derived from an EMBL/GenBank/DDBJ whole genome shotgun (WGS) entry which is preliminary data.</text>
</comment>
<keyword evidence="4" id="KW-0677">Repeat</keyword>
<feature type="domain" description="Ig-like" evidence="12">
    <location>
        <begin position="128"/>
        <end position="223"/>
    </location>
</feature>
<keyword evidence="8" id="KW-1015">Disulfide bond</keyword>
<evidence type="ECO:0000259" key="12">
    <source>
        <dbReference type="PROSITE" id="PS50835"/>
    </source>
</evidence>
<feature type="transmembrane region" description="Helical" evidence="11">
    <location>
        <begin position="732"/>
        <end position="754"/>
    </location>
</feature>
<keyword evidence="5" id="KW-0130">Cell adhesion</keyword>
<evidence type="ECO:0000256" key="6">
    <source>
        <dbReference type="ARBA" id="ARBA00022989"/>
    </source>
</evidence>
<evidence type="ECO:0000256" key="4">
    <source>
        <dbReference type="ARBA" id="ARBA00022737"/>
    </source>
</evidence>
<dbReference type="SMART" id="SM00060">
    <property type="entry name" value="FN3"/>
    <property type="match status" value="4"/>
</dbReference>
<dbReference type="Proteomes" id="UP000475862">
    <property type="component" value="Unassembled WGS sequence"/>
</dbReference>
<dbReference type="EMBL" id="VYZN01000004">
    <property type="protein sequence ID" value="KAE9543918.1"/>
    <property type="molecule type" value="Genomic_DNA"/>
</dbReference>
<dbReference type="OrthoDB" id="5969272at2759"/>
<dbReference type="GO" id="GO:0005886">
    <property type="term" value="C:plasma membrane"/>
    <property type="evidence" value="ECO:0007669"/>
    <property type="project" value="TreeGrafter"/>
</dbReference>
<gene>
    <name evidence="14" type="ORF">AGLY_001896</name>
</gene>
<feature type="region of interest" description="Disordered" evidence="10">
    <location>
        <begin position="934"/>
        <end position="1009"/>
    </location>
</feature>
<dbReference type="PROSITE" id="PS50853">
    <property type="entry name" value="FN3"/>
    <property type="match status" value="3"/>
</dbReference>
<keyword evidence="9" id="KW-0393">Immunoglobulin domain</keyword>
<organism evidence="14 15">
    <name type="scientific">Aphis glycines</name>
    <name type="common">Soybean aphid</name>
    <dbReference type="NCBI Taxonomy" id="307491"/>
    <lineage>
        <taxon>Eukaryota</taxon>
        <taxon>Metazoa</taxon>
        <taxon>Ecdysozoa</taxon>
        <taxon>Arthropoda</taxon>
        <taxon>Hexapoda</taxon>
        <taxon>Insecta</taxon>
        <taxon>Pterygota</taxon>
        <taxon>Neoptera</taxon>
        <taxon>Paraneoptera</taxon>
        <taxon>Hemiptera</taxon>
        <taxon>Sternorrhyncha</taxon>
        <taxon>Aphidomorpha</taxon>
        <taxon>Aphidoidea</taxon>
        <taxon>Aphididae</taxon>
        <taxon>Aphidini</taxon>
        <taxon>Aphis</taxon>
        <taxon>Aphis</taxon>
    </lineage>
</organism>
<feature type="domain" description="Ig-like" evidence="12">
    <location>
        <begin position="33"/>
        <end position="118"/>
    </location>
</feature>
<evidence type="ECO:0000256" key="5">
    <source>
        <dbReference type="ARBA" id="ARBA00022889"/>
    </source>
</evidence>
<proteinExistence type="predicted"/>
<keyword evidence="6 11" id="KW-1133">Transmembrane helix</keyword>
<dbReference type="InterPro" id="IPR013783">
    <property type="entry name" value="Ig-like_fold"/>
</dbReference>
<evidence type="ECO:0000256" key="1">
    <source>
        <dbReference type="ARBA" id="ARBA00004167"/>
    </source>
</evidence>
<dbReference type="GO" id="GO:0098632">
    <property type="term" value="F:cell-cell adhesion mediator activity"/>
    <property type="evidence" value="ECO:0007669"/>
    <property type="project" value="TreeGrafter"/>
</dbReference>
<feature type="domain" description="Fibronectin type-III" evidence="13">
    <location>
        <begin position="230"/>
        <end position="330"/>
    </location>
</feature>
<protein>
    <recommendedName>
        <fullName evidence="16">Down syndrome cell adhesion molecule-like protein Dscam2</fullName>
    </recommendedName>
</protein>
<dbReference type="SUPFAM" id="SSF48726">
    <property type="entry name" value="Immunoglobulin"/>
    <property type="match status" value="3"/>
</dbReference>
<evidence type="ECO:0000256" key="3">
    <source>
        <dbReference type="ARBA" id="ARBA00022729"/>
    </source>
</evidence>
<evidence type="ECO:0000313" key="15">
    <source>
        <dbReference type="Proteomes" id="UP000475862"/>
    </source>
</evidence>
<dbReference type="PANTHER" id="PTHR10075:SF100">
    <property type="entry name" value="FASCICLIN-2"/>
    <property type="match status" value="1"/>
</dbReference>
<feature type="compositionally biased region" description="Polar residues" evidence="10">
    <location>
        <begin position="955"/>
        <end position="968"/>
    </location>
</feature>
<dbReference type="GO" id="GO:0070593">
    <property type="term" value="P:dendrite self-avoidance"/>
    <property type="evidence" value="ECO:0007669"/>
    <property type="project" value="TreeGrafter"/>
</dbReference>
<dbReference type="AlphaFoldDB" id="A0A6G0U473"/>
<dbReference type="PROSITE" id="PS50835">
    <property type="entry name" value="IG_LIKE"/>
    <property type="match status" value="3"/>
</dbReference>
<evidence type="ECO:0000256" key="9">
    <source>
        <dbReference type="ARBA" id="ARBA00023319"/>
    </source>
</evidence>
<feature type="region of interest" description="Disordered" evidence="10">
    <location>
        <begin position="55"/>
        <end position="74"/>
    </location>
</feature>
<feature type="domain" description="Fibronectin type-III" evidence="13">
    <location>
        <begin position="334"/>
        <end position="429"/>
    </location>
</feature>
<evidence type="ECO:0000256" key="7">
    <source>
        <dbReference type="ARBA" id="ARBA00023136"/>
    </source>
</evidence>
<dbReference type="Pfam" id="PF07679">
    <property type="entry name" value="I-set"/>
    <property type="match status" value="1"/>
</dbReference>
<feature type="domain" description="Fibronectin type-III" evidence="13">
    <location>
        <begin position="616"/>
        <end position="710"/>
    </location>
</feature>
<dbReference type="Pfam" id="PF00041">
    <property type="entry name" value="fn3"/>
    <property type="match status" value="1"/>
</dbReference>
<dbReference type="InterPro" id="IPR003599">
    <property type="entry name" value="Ig_sub"/>
</dbReference>
<evidence type="ECO:0000313" key="14">
    <source>
        <dbReference type="EMBL" id="KAE9543918.1"/>
    </source>
</evidence>
<dbReference type="GO" id="GO:0007411">
    <property type="term" value="P:axon guidance"/>
    <property type="evidence" value="ECO:0007669"/>
    <property type="project" value="TreeGrafter"/>
</dbReference>
<dbReference type="GO" id="GO:0030424">
    <property type="term" value="C:axon"/>
    <property type="evidence" value="ECO:0007669"/>
    <property type="project" value="TreeGrafter"/>
</dbReference>
<dbReference type="InterPro" id="IPR056754">
    <property type="entry name" value="DSCAM/DSCAML_C"/>
</dbReference>
<dbReference type="CDD" id="cd00063">
    <property type="entry name" value="FN3"/>
    <property type="match status" value="3"/>
</dbReference>
<evidence type="ECO:0000256" key="10">
    <source>
        <dbReference type="SAM" id="MobiDB-lite"/>
    </source>
</evidence>
<dbReference type="SMART" id="SM00409">
    <property type="entry name" value="IG"/>
    <property type="match status" value="3"/>
</dbReference>
<dbReference type="InterPro" id="IPR003598">
    <property type="entry name" value="Ig_sub2"/>
</dbReference>
<evidence type="ECO:0000256" key="2">
    <source>
        <dbReference type="ARBA" id="ARBA00022692"/>
    </source>
</evidence>
<dbReference type="CDD" id="cd00096">
    <property type="entry name" value="Ig"/>
    <property type="match status" value="1"/>
</dbReference>
<keyword evidence="15" id="KW-1185">Reference proteome</keyword>
<dbReference type="InterPro" id="IPR013098">
    <property type="entry name" value="Ig_I-set"/>
</dbReference>
<keyword evidence="3" id="KW-0732">Signal</keyword>
<dbReference type="PANTHER" id="PTHR10075">
    <property type="entry name" value="BASIGIN RELATED"/>
    <property type="match status" value="1"/>
</dbReference>
<comment type="subcellular location">
    <subcellularLocation>
        <location evidence="1">Membrane</location>
        <topology evidence="1">Single-pass membrane protein</topology>
    </subcellularLocation>
</comment>
<evidence type="ECO:0000256" key="11">
    <source>
        <dbReference type="SAM" id="Phobius"/>
    </source>
</evidence>
<dbReference type="FunFam" id="2.60.40.10:FF:000104">
    <property type="entry name" value="Down syndrome cell adhesion molecule b"/>
    <property type="match status" value="1"/>
</dbReference>
<feature type="compositionally biased region" description="Low complexity" evidence="10">
    <location>
        <begin position="944"/>
        <end position="954"/>
    </location>
</feature>
<evidence type="ECO:0000256" key="8">
    <source>
        <dbReference type="ARBA" id="ARBA00023157"/>
    </source>
</evidence>